<organism evidence="2 3">
    <name type="scientific">Monodon monoceros</name>
    <name type="common">Narwhal</name>
    <name type="synonym">Ceratodon monodon</name>
    <dbReference type="NCBI Taxonomy" id="40151"/>
    <lineage>
        <taxon>Eukaryota</taxon>
        <taxon>Metazoa</taxon>
        <taxon>Chordata</taxon>
        <taxon>Craniata</taxon>
        <taxon>Vertebrata</taxon>
        <taxon>Euteleostomi</taxon>
        <taxon>Mammalia</taxon>
        <taxon>Eutheria</taxon>
        <taxon>Laurasiatheria</taxon>
        <taxon>Artiodactyla</taxon>
        <taxon>Whippomorpha</taxon>
        <taxon>Cetacea</taxon>
        <taxon>Odontoceti</taxon>
        <taxon>Monodontidae</taxon>
        <taxon>Monodon</taxon>
    </lineage>
</organism>
<name>A0A4U1F0Q1_MONMO</name>
<feature type="region of interest" description="Disordered" evidence="1">
    <location>
        <begin position="1"/>
        <end position="233"/>
    </location>
</feature>
<dbReference type="Proteomes" id="UP000308365">
    <property type="component" value="Unassembled WGS sequence"/>
</dbReference>
<evidence type="ECO:0000256" key="1">
    <source>
        <dbReference type="SAM" id="MobiDB-lite"/>
    </source>
</evidence>
<sequence length="233" mass="25466">MPSSRHAGKGQAGTGGAGAPPLGFRRRRPGTPPSRIWGLRATRHGGRRAAAGDFLSALPEPGSAVASPTCAEKAGPPEPSSRKLERPGRRAGSSPGWRRLRHARGGAATGGGRSRKRKRRSERRVGPSCSRSLGDGEYGVRGRDGSGGGRHDRLPYQRRYREHRDSDTYRCEERSPSFGEDYYGSSRCHHRRRSREREPYRTRKHAHHCHKRRTRSCSSASSVSGGQSVLAGA</sequence>
<evidence type="ECO:0000313" key="3">
    <source>
        <dbReference type="Proteomes" id="UP000308365"/>
    </source>
</evidence>
<feature type="compositionally biased region" description="Basic residues" evidence="1">
    <location>
        <begin position="202"/>
        <end position="215"/>
    </location>
</feature>
<accession>A0A4U1F0Q1</accession>
<protein>
    <submittedName>
        <fullName evidence="2">Uncharacterized protein</fullName>
    </submittedName>
</protein>
<dbReference type="AlphaFoldDB" id="A0A4U1F0Q1"/>
<evidence type="ECO:0000313" key="2">
    <source>
        <dbReference type="EMBL" id="TKC42805.1"/>
    </source>
</evidence>
<dbReference type="EMBL" id="RWIC01000526">
    <property type="protein sequence ID" value="TKC42805.1"/>
    <property type="molecule type" value="Genomic_DNA"/>
</dbReference>
<proteinExistence type="predicted"/>
<feature type="compositionally biased region" description="Low complexity" evidence="1">
    <location>
        <begin position="216"/>
        <end position="233"/>
    </location>
</feature>
<reference evidence="3" key="1">
    <citation type="journal article" date="2019" name="IScience">
        <title>Narwhal Genome Reveals Long-Term Low Genetic Diversity despite Current Large Abundance Size.</title>
        <authorList>
            <person name="Westbury M.V."/>
            <person name="Petersen B."/>
            <person name="Garde E."/>
            <person name="Heide-Jorgensen M.P."/>
            <person name="Lorenzen E.D."/>
        </authorList>
    </citation>
    <scope>NUCLEOTIDE SEQUENCE [LARGE SCALE GENOMIC DNA]</scope>
</reference>
<feature type="compositionally biased region" description="Basic and acidic residues" evidence="1">
    <location>
        <begin position="162"/>
        <end position="175"/>
    </location>
</feature>
<feature type="compositionally biased region" description="Basic and acidic residues" evidence="1">
    <location>
        <begin position="138"/>
        <end position="155"/>
    </location>
</feature>
<gene>
    <name evidence="2" type="ORF">EI555_003875</name>
</gene>
<comment type="caution">
    <text evidence="2">The sequence shown here is derived from an EMBL/GenBank/DDBJ whole genome shotgun (WGS) entry which is preliminary data.</text>
</comment>
<feature type="compositionally biased region" description="Basic residues" evidence="1">
    <location>
        <begin position="113"/>
        <end position="122"/>
    </location>
</feature>